<reference evidence="1" key="1">
    <citation type="submission" date="2024-12" db="EMBL/GenBank/DDBJ databases">
        <authorList>
            <person name="Wu N."/>
        </authorList>
    </citation>
    <scope>NUCLEOTIDE SEQUENCE</scope>
    <source>
        <strain evidence="1">P15</strain>
    </source>
</reference>
<dbReference type="Proteomes" id="UP001631969">
    <property type="component" value="Unassembled WGS sequence"/>
</dbReference>
<evidence type="ECO:0000313" key="2">
    <source>
        <dbReference type="Proteomes" id="UP001631969"/>
    </source>
</evidence>
<proteinExistence type="predicted"/>
<keyword evidence="2" id="KW-1185">Reference proteome</keyword>
<evidence type="ECO:0000313" key="1">
    <source>
        <dbReference type="EMBL" id="MFM9330359.1"/>
    </source>
</evidence>
<name>A0ACC7P440_9BACL</name>
<comment type="caution">
    <text evidence="1">The sequence shown here is derived from an EMBL/GenBank/DDBJ whole genome shotgun (WGS) entry which is preliminary data.</text>
</comment>
<protein>
    <submittedName>
        <fullName evidence="1">S8 family peptidase</fullName>
    </submittedName>
</protein>
<organism evidence="1 2">
    <name type="scientific">Paenibacillus mesotrionivorans</name>
    <dbReference type="NCBI Taxonomy" id="3160968"/>
    <lineage>
        <taxon>Bacteria</taxon>
        <taxon>Bacillati</taxon>
        <taxon>Bacillota</taxon>
        <taxon>Bacilli</taxon>
        <taxon>Bacillales</taxon>
        <taxon>Paenibacillaceae</taxon>
        <taxon>Paenibacillus</taxon>
    </lineage>
</organism>
<dbReference type="EMBL" id="JBJURJ010000012">
    <property type="protein sequence ID" value="MFM9330359.1"/>
    <property type="molecule type" value="Genomic_DNA"/>
</dbReference>
<sequence length="389" mass="41196">MSTMRDILAGIMQAPGRGSITSGKKNTGQTRKMVVLKNSHCYHHCLAQLKALGIKPVKKVAGANAVVCRFPAKASLKALSTHSMVKRVEHDAKVKVHRKRGLRQVRISAPCASVNAPQIIPWGVKRVGAPNVWRSYQGSGVRIGIIDTGISPHPDLRVRGRFNAIAGTPDTDENGHGTHVSGTASALNNSFGVVGVAPKARLYSVKAFDASGSAFVSDIVEALEWCISHNMQVINMSFGIREGSDTVKEQIERAYRKGIVMVASAGNDGPNTDQIDFPARLPQVIAVAASDIGNKVASFSNRGRGIAVTAPGVDICSTLPGRSYGKMSGTSMAAPHVTGAAALLLSKNRKLSPARVRQVLRSTAKRLSGYSSLAQGAGLVQVDKAIRQV</sequence>
<accession>A0ACC7P440</accession>
<gene>
    <name evidence="1" type="ORF">ACI1P1_18830</name>
</gene>